<dbReference type="RefSeq" id="WP_083353150.1">
    <property type="nucleotide sequence ID" value="NZ_BSCP01000033.1"/>
</dbReference>
<name>A0A423NRS6_9PSED</name>
<proteinExistence type="predicted"/>
<feature type="signal peptide" evidence="2">
    <location>
        <begin position="1"/>
        <end position="23"/>
    </location>
</feature>
<accession>A0A423NRS6</accession>
<comment type="caution">
    <text evidence="3">The sequence shown here is derived from an EMBL/GenBank/DDBJ whole genome shotgun (WGS) entry which is preliminary data.</text>
</comment>
<evidence type="ECO:0000256" key="2">
    <source>
        <dbReference type="SAM" id="SignalP"/>
    </source>
</evidence>
<dbReference type="AlphaFoldDB" id="A0A423NRS6"/>
<keyword evidence="2" id="KW-0732">Signal</keyword>
<protein>
    <submittedName>
        <fullName evidence="3">Uncharacterized protein</fullName>
    </submittedName>
</protein>
<sequence length="91" mass="9460">MNKKILALSFFSLCLIGPLHGWAAETTAGAATPATALPGVNHAESSRDHDEKANKKGEESSGANAGSEPHETEKDAATSSDSEDLEKKPAQ</sequence>
<dbReference type="Proteomes" id="UP000284207">
    <property type="component" value="Unassembled WGS sequence"/>
</dbReference>
<reference evidence="3 4" key="1">
    <citation type="submission" date="2016-10" db="EMBL/GenBank/DDBJ databases">
        <title>Comparative genome analysis of multiple Pseudomonas spp. focuses on biocontrol and plant growth promoting traits.</title>
        <authorList>
            <person name="Tao X.-Y."/>
            <person name="Taylor C.G."/>
        </authorList>
    </citation>
    <scope>NUCLEOTIDE SEQUENCE [LARGE SCALE GENOMIC DNA]</scope>
    <source>
        <strain evidence="3 4">36B3</strain>
    </source>
</reference>
<organism evidence="3 4">
    <name type="scientific">Pseudomonas moraviensis</name>
    <dbReference type="NCBI Taxonomy" id="321662"/>
    <lineage>
        <taxon>Bacteria</taxon>
        <taxon>Pseudomonadati</taxon>
        <taxon>Pseudomonadota</taxon>
        <taxon>Gammaproteobacteria</taxon>
        <taxon>Pseudomonadales</taxon>
        <taxon>Pseudomonadaceae</taxon>
        <taxon>Pseudomonas</taxon>
    </lineage>
</organism>
<dbReference type="EMBL" id="MOCA01000004">
    <property type="protein sequence ID" value="ROO00962.1"/>
    <property type="molecule type" value="Genomic_DNA"/>
</dbReference>
<evidence type="ECO:0000256" key="1">
    <source>
        <dbReference type="SAM" id="MobiDB-lite"/>
    </source>
</evidence>
<feature type="compositionally biased region" description="Basic and acidic residues" evidence="1">
    <location>
        <begin position="44"/>
        <end position="59"/>
    </location>
</feature>
<evidence type="ECO:0000313" key="3">
    <source>
        <dbReference type="EMBL" id="ROO00962.1"/>
    </source>
</evidence>
<feature type="chain" id="PRO_5019365283" evidence="2">
    <location>
        <begin position="24"/>
        <end position="91"/>
    </location>
</feature>
<feature type="region of interest" description="Disordered" evidence="1">
    <location>
        <begin position="33"/>
        <end position="91"/>
    </location>
</feature>
<gene>
    <name evidence="3" type="ORF">BK674_10420</name>
</gene>
<evidence type="ECO:0000313" key="4">
    <source>
        <dbReference type="Proteomes" id="UP000284207"/>
    </source>
</evidence>